<dbReference type="InterPro" id="IPR032143">
    <property type="entry name" value="BORCS7"/>
</dbReference>
<accession>A0A0K0EGH5</accession>
<evidence type="ECO:0000313" key="6">
    <source>
        <dbReference type="Proteomes" id="UP000035681"/>
    </source>
</evidence>
<organism evidence="7">
    <name type="scientific">Strongyloides stercoralis</name>
    <name type="common">Threadworm</name>
    <dbReference type="NCBI Taxonomy" id="6248"/>
    <lineage>
        <taxon>Eukaryota</taxon>
        <taxon>Metazoa</taxon>
        <taxon>Ecdysozoa</taxon>
        <taxon>Nematoda</taxon>
        <taxon>Chromadorea</taxon>
        <taxon>Rhabditida</taxon>
        <taxon>Tylenchina</taxon>
        <taxon>Panagrolaimomorpha</taxon>
        <taxon>Strongyloidoidea</taxon>
        <taxon>Strongyloididae</taxon>
        <taxon>Strongyloides</taxon>
    </lineage>
</organism>
<evidence type="ECO:0000256" key="3">
    <source>
        <dbReference type="ARBA" id="ARBA00022295"/>
    </source>
</evidence>
<evidence type="ECO:0000256" key="5">
    <source>
        <dbReference type="ARBA" id="ARBA00023228"/>
    </source>
</evidence>
<dbReference type="WBParaSite" id="TCONS_00014483.p1">
    <property type="protein sequence ID" value="TCONS_00014483.p1"/>
    <property type="gene ID" value="XLOC_009685"/>
</dbReference>
<proteinExistence type="inferred from homology"/>
<evidence type="ECO:0000256" key="4">
    <source>
        <dbReference type="ARBA" id="ARBA00023136"/>
    </source>
</evidence>
<protein>
    <recommendedName>
        <fullName evidence="3">BLOC-1-related complex subunit 7</fullName>
    </recommendedName>
</protein>
<name>A0A0K0EGH5_STRER</name>
<dbReference type="Proteomes" id="UP000035681">
    <property type="component" value="Unplaced"/>
</dbReference>
<comment type="subcellular location">
    <subcellularLocation>
        <location evidence="1">Lysosome membrane</location>
    </subcellularLocation>
</comment>
<evidence type="ECO:0000256" key="1">
    <source>
        <dbReference type="ARBA" id="ARBA00004656"/>
    </source>
</evidence>
<evidence type="ECO:0000256" key="2">
    <source>
        <dbReference type="ARBA" id="ARBA00005433"/>
    </source>
</evidence>
<keyword evidence="6" id="KW-1185">Reference proteome</keyword>
<dbReference type="Pfam" id="PF16088">
    <property type="entry name" value="BORCS7"/>
    <property type="match status" value="1"/>
</dbReference>
<keyword evidence="5" id="KW-0458">Lysosome</keyword>
<evidence type="ECO:0000313" key="7">
    <source>
        <dbReference type="WBParaSite" id="SSTP_0000858700.1"/>
    </source>
</evidence>
<dbReference type="GO" id="GO:0005765">
    <property type="term" value="C:lysosomal membrane"/>
    <property type="evidence" value="ECO:0007669"/>
    <property type="project" value="UniProtKB-SubCell"/>
</dbReference>
<sequence length="106" mass="11596">MDPDSFEGKRKLPKNIQDIIINTGNLINLIQQDSGSNEIMNSLIKQFVSLDSTIEATHGGVNKLATSINGIEKYADSLTNMVPVVYDVNESLLKIKNDSANMGKSQ</sequence>
<reference evidence="7" key="1">
    <citation type="submission" date="2015-08" db="UniProtKB">
        <authorList>
            <consortium name="WormBaseParasite"/>
        </authorList>
    </citation>
    <scope>IDENTIFICATION</scope>
</reference>
<comment type="similarity">
    <text evidence="2">Belongs to the BORCS7 family.</text>
</comment>
<dbReference type="AlphaFoldDB" id="A0A0K0EGH5"/>
<dbReference type="WBParaSite" id="SSTP_0000858700.1">
    <property type="protein sequence ID" value="SSTP_0000858700.1"/>
    <property type="gene ID" value="SSTP_0000858700"/>
</dbReference>
<keyword evidence="4" id="KW-0472">Membrane</keyword>